<dbReference type="SUPFAM" id="SSF55347">
    <property type="entry name" value="Glyceraldehyde-3-phosphate dehydrogenase-like, C-terminal domain"/>
    <property type="match status" value="1"/>
</dbReference>
<dbReference type="Proteomes" id="UP000298264">
    <property type="component" value="Unassembled WGS sequence"/>
</dbReference>
<dbReference type="InterPro" id="IPR000534">
    <property type="entry name" value="Semialdehyde_DH_NAD-bd"/>
</dbReference>
<keyword evidence="2 4" id="KW-0058">Aromatic hydrocarbons catabolism</keyword>
<evidence type="ECO:0000256" key="2">
    <source>
        <dbReference type="ARBA" id="ARBA00022797"/>
    </source>
</evidence>
<dbReference type="OrthoDB" id="9783105at2"/>
<evidence type="ECO:0000313" key="6">
    <source>
        <dbReference type="EMBL" id="TGN08028.1"/>
    </source>
</evidence>
<dbReference type="CDD" id="cd23933">
    <property type="entry name" value="ALDH_C"/>
    <property type="match status" value="1"/>
</dbReference>
<dbReference type="EMBL" id="RQHV01000061">
    <property type="protein sequence ID" value="TGN08028.1"/>
    <property type="molecule type" value="Genomic_DNA"/>
</dbReference>
<dbReference type="InterPro" id="IPR036291">
    <property type="entry name" value="NAD(P)-bd_dom_sf"/>
</dbReference>
<keyword evidence="3 4" id="KW-0520">NAD</keyword>
<dbReference type="SUPFAM" id="SSF51735">
    <property type="entry name" value="NAD(P)-binding Rossmann-fold domains"/>
    <property type="match status" value="1"/>
</dbReference>
<feature type="domain" description="Semialdehyde dehydrogenase NAD-binding" evidence="5">
    <location>
        <begin position="9"/>
        <end position="122"/>
    </location>
</feature>
<dbReference type="SMART" id="SM00859">
    <property type="entry name" value="Semialdhyde_dh"/>
    <property type="match status" value="1"/>
</dbReference>
<dbReference type="Gene3D" id="3.30.360.10">
    <property type="entry name" value="Dihydrodipicolinate Reductase, domain 2"/>
    <property type="match status" value="1"/>
</dbReference>
<dbReference type="GO" id="GO:0008774">
    <property type="term" value="F:acetaldehyde dehydrogenase (acetylating) activity"/>
    <property type="evidence" value="ECO:0007669"/>
    <property type="project" value="UniProtKB-UniRule"/>
</dbReference>
<dbReference type="NCBIfam" id="TIGR03215">
    <property type="entry name" value="ac_ald_DH_ac"/>
    <property type="match status" value="1"/>
</dbReference>
<comment type="similarity">
    <text evidence="1 4">Belongs to the acetaldehyde dehydrogenase family.</text>
</comment>
<dbReference type="HAMAP" id="MF_01657">
    <property type="entry name" value="Ac_ald_DH_ac"/>
    <property type="match status" value="1"/>
</dbReference>
<evidence type="ECO:0000256" key="3">
    <source>
        <dbReference type="ARBA" id="ARBA00023027"/>
    </source>
</evidence>
<dbReference type="InterPro" id="IPR015426">
    <property type="entry name" value="Acetylaldehyde_DH_C"/>
</dbReference>
<dbReference type="RefSeq" id="WP_135765007.1">
    <property type="nucleotide sequence ID" value="NZ_RQHV01000061.1"/>
</dbReference>
<dbReference type="GO" id="GO:0051287">
    <property type="term" value="F:NAD binding"/>
    <property type="evidence" value="ECO:0007669"/>
    <property type="project" value="UniProtKB-UniRule"/>
</dbReference>
<proteinExistence type="inferred from homology"/>
<dbReference type="PIRSF" id="PIRSF015689">
    <property type="entry name" value="Actaldh_dh_actl"/>
    <property type="match status" value="1"/>
</dbReference>
<dbReference type="Gene3D" id="3.40.50.720">
    <property type="entry name" value="NAD(P)-binding Rossmann-like Domain"/>
    <property type="match status" value="1"/>
</dbReference>
<evidence type="ECO:0000256" key="4">
    <source>
        <dbReference type="HAMAP-Rule" id="MF_01657"/>
    </source>
</evidence>
<keyword evidence="4 6" id="KW-0560">Oxidoreductase</keyword>
<comment type="catalytic activity">
    <reaction evidence="4">
        <text>acetaldehyde + NAD(+) + CoA = acetyl-CoA + NADH + H(+)</text>
        <dbReference type="Rhea" id="RHEA:23288"/>
        <dbReference type="ChEBI" id="CHEBI:15343"/>
        <dbReference type="ChEBI" id="CHEBI:15378"/>
        <dbReference type="ChEBI" id="CHEBI:57287"/>
        <dbReference type="ChEBI" id="CHEBI:57288"/>
        <dbReference type="ChEBI" id="CHEBI:57540"/>
        <dbReference type="ChEBI" id="CHEBI:57945"/>
        <dbReference type="EC" id="1.2.1.10"/>
    </reaction>
</comment>
<name>A0A4V3JWW3_9LEPT</name>
<feature type="binding site" evidence="4">
    <location>
        <begin position="15"/>
        <end position="18"/>
    </location>
    <ligand>
        <name>NAD(+)</name>
        <dbReference type="ChEBI" id="CHEBI:57540"/>
    </ligand>
</feature>
<feature type="binding site" evidence="4">
    <location>
        <position position="274"/>
    </location>
    <ligand>
        <name>NAD(+)</name>
        <dbReference type="ChEBI" id="CHEBI:57540"/>
    </ligand>
</feature>
<protein>
    <recommendedName>
        <fullName evidence="4">Acetaldehyde dehydrogenase</fullName>
        <ecNumber evidence="4">1.2.1.10</ecNumber>
    </recommendedName>
    <alternativeName>
        <fullName evidence="4">Acetaldehyde dehydrogenase [acetylating]</fullName>
    </alternativeName>
</protein>
<evidence type="ECO:0000256" key="1">
    <source>
        <dbReference type="ARBA" id="ARBA00009244"/>
    </source>
</evidence>
<dbReference type="InterPro" id="IPR003361">
    <property type="entry name" value="Acetaldehyde_dehydrogenase"/>
</dbReference>
<accession>A0A4V3JWW3</accession>
<evidence type="ECO:0000313" key="7">
    <source>
        <dbReference type="Proteomes" id="UP000298264"/>
    </source>
</evidence>
<feature type="binding site" evidence="4">
    <location>
        <begin position="164"/>
        <end position="172"/>
    </location>
    <ligand>
        <name>NAD(+)</name>
        <dbReference type="ChEBI" id="CHEBI:57540"/>
    </ligand>
</feature>
<comment type="caution">
    <text evidence="6">The sequence shown here is derived from an EMBL/GenBank/DDBJ whole genome shotgun (WGS) entry which is preliminary data.</text>
</comment>
<sequence>MNSTGKKLKIAIIGSGNIGTDLLIKAIHSEYLECSLFIGRDFKSAGLAKAISLGIKVSDRSIKAIEENPDVCDLVFDATSAKNHEAHWDILKKLGKPVIDMTPAKLGAICVPSENLQEASLSDNINMITCGGQASIPIACAIRRAHASEQLDYVEVVSSIASRSAGPATRANIDEYVETTEKAICQFSGSKKSKAILILNPAVPCIDMQTSVTVKLEKVNLELLKKEVDATIAKIQKYVPGYSLLLPPTFENGRVIVTVKVQGNGDYLPKYAGNLDIINCAAISVAEEFSKRKFGV</sequence>
<dbReference type="AlphaFoldDB" id="A0A4V3JWW3"/>
<dbReference type="NCBIfam" id="NF006157">
    <property type="entry name" value="PRK08300.1"/>
    <property type="match status" value="1"/>
</dbReference>
<reference evidence="6" key="1">
    <citation type="journal article" date="2019" name="PLoS Negl. Trop. Dis.">
        <title>Revisiting the worldwide diversity of Leptospira species in the environment.</title>
        <authorList>
            <person name="Vincent A.T."/>
            <person name="Schiettekatte O."/>
            <person name="Bourhy P."/>
            <person name="Veyrier F.J."/>
            <person name="Picardeau M."/>
        </authorList>
    </citation>
    <scope>NUCLEOTIDE SEQUENCE [LARGE SCALE GENOMIC DNA]</scope>
    <source>
        <strain evidence="6">201400974</strain>
    </source>
</reference>
<dbReference type="Pfam" id="PF09290">
    <property type="entry name" value="AcetDehyd-dimer"/>
    <property type="match status" value="1"/>
</dbReference>
<dbReference type="EC" id="1.2.1.10" evidence="4"/>
<gene>
    <name evidence="6" type="ORF">EHS11_13915</name>
</gene>
<evidence type="ECO:0000259" key="5">
    <source>
        <dbReference type="SMART" id="SM00859"/>
    </source>
</evidence>
<organism evidence="6 7">
    <name type="scientific">Leptospira ilyithenensis</name>
    <dbReference type="NCBI Taxonomy" id="2484901"/>
    <lineage>
        <taxon>Bacteria</taxon>
        <taxon>Pseudomonadati</taxon>
        <taxon>Spirochaetota</taxon>
        <taxon>Spirochaetia</taxon>
        <taxon>Leptospirales</taxon>
        <taxon>Leptospiraceae</taxon>
        <taxon>Leptospira</taxon>
    </lineage>
</organism>
<keyword evidence="7" id="KW-1185">Reference proteome</keyword>
<feature type="active site" description="Acyl-thioester intermediate" evidence="4">
    <location>
        <position position="130"/>
    </location>
</feature>